<sequence length="92" mass="10868">MEFLDEWWAQKTAPPLCFACKRGVYIAERFECYSQLYHQNCFRCKQCNSPLRGRSCQRSADGELFCETHYKRLPKEPSSFLFRSTQRVLTSG</sequence>
<dbReference type="Gene3D" id="2.10.110.10">
    <property type="entry name" value="Cysteine Rich Protein"/>
    <property type="match status" value="1"/>
</dbReference>
<evidence type="ECO:0000313" key="6">
    <source>
        <dbReference type="Proteomes" id="UP000046393"/>
    </source>
</evidence>
<dbReference type="InterPro" id="IPR001781">
    <property type="entry name" value="Znf_LIM"/>
</dbReference>
<dbReference type="Proteomes" id="UP000046393">
    <property type="component" value="Unplaced"/>
</dbReference>
<dbReference type="SMART" id="SM00132">
    <property type="entry name" value="LIM"/>
    <property type="match status" value="1"/>
</dbReference>
<dbReference type="PROSITE" id="PS00478">
    <property type="entry name" value="LIM_DOMAIN_1"/>
    <property type="match status" value="1"/>
</dbReference>
<evidence type="ECO:0000256" key="2">
    <source>
        <dbReference type="ARBA" id="ARBA00022833"/>
    </source>
</evidence>
<feature type="domain" description="LIM zinc-binding" evidence="5">
    <location>
        <begin position="15"/>
        <end position="76"/>
    </location>
</feature>
<protein>
    <submittedName>
        <fullName evidence="7">LIM zinc-binding domain-containing protein</fullName>
    </submittedName>
</protein>
<dbReference type="WBParaSite" id="SMUV_0000739101-mRNA-1">
    <property type="protein sequence ID" value="SMUV_0000739101-mRNA-1"/>
    <property type="gene ID" value="SMUV_0000739101"/>
</dbReference>
<reference evidence="7" key="1">
    <citation type="submission" date="2016-04" db="UniProtKB">
        <authorList>
            <consortium name="WormBaseParasite"/>
        </authorList>
    </citation>
    <scope>IDENTIFICATION</scope>
</reference>
<dbReference type="PROSITE" id="PS50023">
    <property type="entry name" value="LIM_DOMAIN_2"/>
    <property type="match status" value="1"/>
</dbReference>
<proteinExistence type="predicted"/>
<evidence type="ECO:0000256" key="4">
    <source>
        <dbReference type="PROSITE-ProRule" id="PRU00125"/>
    </source>
</evidence>
<evidence type="ECO:0000259" key="5">
    <source>
        <dbReference type="PROSITE" id="PS50023"/>
    </source>
</evidence>
<dbReference type="Pfam" id="PF00412">
    <property type="entry name" value="LIM"/>
    <property type="match status" value="1"/>
</dbReference>
<dbReference type="SUPFAM" id="SSF57716">
    <property type="entry name" value="Glucocorticoid receptor-like (DNA-binding domain)"/>
    <property type="match status" value="1"/>
</dbReference>
<name>A0A0N5ARN8_9BILA</name>
<dbReference type="STRING" id="451379.A0A0N5ARN8"/>
<dbReference type="GO" id="GO:0046872">
    <property type="term" value="F:metal ion binding"/>
    <property type="evidence" value="ECO:0007669"/>
    <property type="project" value="UniProtKB-KW"/>
</dbReference>
<keyword evidence="1 4" id="KW-0479">Metal-binding</keyword>
<keyword evidence="2 4" id="KW-0862">Zinc</keyword>
<dbReference type="AlphaFoldDB" id="A0A0N5ARN8"/>
<accession>A0A0N5ARN8</accession>
<organism evidence="6 7">
    <name type="scientific">Syphacia muris</name>
    <dbReference type="NCBI Taxonomy" id="451379"/>
    <lineage>
        <taxon>Eukaryota</taxon>
        <taxon>Metazoa</taxon>
        <taxon>Ecdysozoa</taxon>
        <taxon>Nematoda</taxon>
        <taxon>Chromadorea</taxon>
        <taxon>Rhabditida</taxon>
        <taxon>Spirurina</taxon>
        <taxon>Oxyuridomorpha</taxon>
        <taxon>Oxyuroidea</taxon>
        <taxon>Oxyuridae</taxon>
        <taxon>Syphacia</taxon>
    </lineage>
</organism>
<evidence type="ECO:0000256" key="1">
    <source>
        <dbReference type="ARBA" id="ARBA00022723"/>
    </source>
</evidence>
<evidence type="ECO:0000256" key="3">
    <source>
        <dbReference type="ARBA" id="ARBA00023038"/>
    </source>
</evidence>
<keyword evidence="3 4" id="KW-0440">LIM domain</keyword>
<keyword evidence="6" id="KW-1185">Reference proteome</keyword>
<evidence type="ECO:0000313" key="7">
    <source>
        <dbReference type="WBParaSite" id="SMUV_0000739101-mRNA-1"/>
    </source>
</evidence>